<name>A0A7F8RAT3_LEPWE</name>
<organism evidence="2 3">
    <name type="scientific">Leptonychotes weddellii</name>
    <name type="common">Weddell seal</name>
    <name type="synonym">Otaria weddellii</name>
    <dbReference type="NCBI Taxonomy" id="9713"/>
    <lineage>
        <taxon>Eukaryota</taxon>
        <taxon>Metazoa</taxon>
        <taxon>Chordata</taxon>
        <taxon>Craniata</taxon>
        <taxon>Vertebrata</taxon>
        <taxon>Euteleostomi</taxon>
        <taxon>Mammalia</taxon>
        <taxon>Eutheria</taxon>
        <taxon>Laurasiatheria</taxon>
        <taxon>Carnivora</taxon>
        <taxon>Caniformia</taxon>
        <taxon>Pinnipedia</taxon>
        <taxon>Phocidae</taxon>
        <taxon>Monachinae</taxon>
        <taxon>Lobodontini</taxon>
        <taxon>Leptonychotes</taxon>
    </lineage>
</organism>
<dbReference type="RefSeq" id="XP_030890304.1">
    <property type="nucleotide sequence ID" value="XM_031034444.1"/>
</dbReference>
<reference evidence="3" key="1">
    <citation type="submission" date="2025-08" db="UniProtKB">
        <authorList>
            <consortium name="RefSeq"/>
        </authorList>
    </citation>
    <scope>IDENTIFICATION</scope>
    <source>
        <tissue evidence="3">Liver</tissue>
    </source>
</reference>
<feature type="region of interest" description="Disordered" evidence="1">
    <location>
        <begin position="12"/>
        <end position="31"/>
    </location>
</feature>
<protein>
    <submittedName>
        <fullName evidence="3">Protein Aster-C</fullName>
    </submittedName>
</protein>
<dbReference type="OrthoDB" id="2162691at2759"/>
<dbReference type="GeneID" id="102736382"/>
<accession>A0A7F8RAT3</accession>
<dbReference type="KEGG" id="lww:102736382"/>
<evidence type="ECO:0000313" key="3">
    <source>
        <dbReference type="RefSeq" id="XP_030890304.1"/>
    </source>
</evidence>
<evidence type="ECO:0000256" key="1">
    <source>
        <dbReference type="SAM" id="MobiDB-lite"/>
    </source>
</evidence>
<gene>
    <name evidence="3" type="primary">GRAMD1C</name>
</gene>
<dbReference type="CTD" id="54762"/>
<dbReference type="Proteomes" id="UP000245341">
    <property type="component" value="Unplaced"/>
</dbReference>
<sequence>MEGALTVRQVINEGESSFATEPQEELEETPSPVVDENNIVSAKKQGPNLHNWSSDWSFWIMLVLFRGTFCFRDVSIFQKTGCVSIATSSDGKLQFVLR</sequence>
<keyword evidence="2" id="KW-1185">Reference proteome</keyword>
<proteinExistence type="predicted"/>
<evidence type="ECO:0000313" key="2">
    <source>
        <dbReference type="Proteomes" id="UP000245341"/>
    </source>
</evidence>
<dbReference type="AlphaFoldDB" id="A0A7F8RAT3"/>